<dbReference type="Gene3D" id="3.40.50.720">
    <property type="entry name" value="NAD(P)-binding Rossmann-like Domain"/>
    <property type="match status" value="1"/>
</dbReference>
<gene>
    <name evidence="3" type="ORF">DXB93_07930</name>
</gene>
<accession>A0A3E3ED95</accession>
<name>A0A3E3ED95_9FIRM</name>
<evidence type="ECO:0000259" key="2">
    <source>
        <dbReference type="Pfam" id="PF01370"/>
    </source>
</evidence>
<feature type="domain" description="NAD-dependent epimerase/dehydratase" evidence="2">
    <location>
        <begin position="4"/>
        <end position="226"/>
    </location>
</feature>
<dbReference type="Proteomes" id="UP000261032">
    <property type="component" value="Unassembled WGS sequence"/>
</dbReference>
<protein>
    <submittedName>
        <fullName evidence="3">NAD(P)-dependent oxidoreductase</fullName>
    </submittedName>
</protein>
<evidence type="ECO:0000313" key="3">
    <source>
        <dbReference type="EMBL" id="RGD85492.1"/>
    </source>
</evidence>
<comment type="caution">
    <text evidence="3">The sequence shown here is derived from an EMBL/GenBank/DDBJ whole genome shotgun (WGS) entry which is preliminary data.</text>
</comment>
<dbReference type="PANTHER" id="PTHR43000">
    <property type="entry name" value="DTDP-D-GLUCOSE 4,6-DEHYDRATASE-RELATED"/>
    <property type="match status" value="1"/>
</dbReference>
<dbReference type="Pfam" id="PF01370">
    <property type="entry name" value="Epimerase"/>
    <property type="match status" value="1"/>
</dbReference>
<reference evidence="3 4" key="1">
    <citation type="submission" date="2018-08" db="EMBL/GenBank/DDBJ databases">
        <title>A genome reference for cultivated species of the human gut microbiota.</title>
        <authorList>
            <person name="Zou Y."/>
            <person name="Xue W."/>
            <person name="Luo G."/>
        </authorList>
    </citation>
    <scope>NUCLEOTIDE SEQUENCE [LARGE SCALE GENOMIC DNA]</scope>
    <source>
        <strain evidence="3 4">OM06-4</strain>
    </source>
</reference>
<comment type="similarity">
    <text evidence="1">Belongs to the NAD(P)-dependent epimerase/dehydratase family.</text>
</comment>
<dbReference type="SUPFAM" id="SSF51735">
    <property type="entry name" value="NAD(P)-binding Rossmann-fold domains"/>
    <property type="match status" value="1"/>
</dbReference>
<dbReference type="AlphaFoldDB" id="A0A3E3ED95"/>
<dbReference type="EMBL" id="QUSL01000010">
    <property type="protein sequence ID" value="RGD85492.1"/>
    <property type="molecule type" value="Genomic_DNA"/>
</dbReference>
<dbReference type="RefSeq" id="WP_117581231.1">
    <property type="nucleotide sequence ID" value="NZ_QUSL01000010.1"/>
</dbReference>
<evidence type="ECO:0000256" key="1">
    <source>
        <dbReference type="ARBA" id="ARBA00007637"/>
    </source>
</evidence>
<organism evidence="3 4">
    <name type="scientific">Thomasclavelia ramosa</name>
    <dbReference type="NCBI Taxonomy" id="1547"/>
    <lineage>
        <taxon>Bacteria</taxon>
        <taxon>Bacillati</taxon>
        <taxon>Bacillota</taxon>
        <taxon>Erysipelotrichia</taxon>
        <taxon>Erysipelotrichales</taxon>
        <taxon>Coprobacillaceae</taxon>
        <taxon>Thomasclavelia</taxon>
    </lineage>
</organism>
<dbReference type="InterPro" id="IPR001509">
    <property type="entry name" value="Epimerase_deHydtase"/>
</dbReference>
<proteinExistence type="inferred from homology"/>
<dbReference type="InterPro" id="IPR036291">
    <property type="entry name" value="NAD(P)-bd_dom_sf"/>
</dbReference>
<evidence type="ECO:0000313" key="4">
    <source>
        <dbReference type="Proteomes" id="UP000261032"/>
    </source>
</evidence>
<sequence length="296" mass="33542">MERVIVTGANGFIGRNFIRSLVNKGIEVYAIDMSHANSILSKLNNVHLIEKTLDDLGSLKDELDNLNFDAFYHFAWAGTTGAARADYLLQSKNAIYTCDAAILSKELGCEKFITTGTITEKVAENILVNHYQSENLIYGLAKLYTHNLLDIVCNKNDINYVWAKLSNIYGGDNTNGNLISYTMKEFSEGHKPGYGPCLQPYNFTYIDDVIEALCVIGEKENTKHEYLISNGEYRTLKDYLEELADLYKKEISIGERPDDGVRYDVSWFEDSSLKDDFDFISKYSFTEGINKIRGDQ</sequence>